<feature type="compositionally biased region" description="Basic residues" evidence="23">
    <location>
        <begin position="90"/>
        <end position="99"/>
    </location>
</feature>
<keyword evidence="15" id="KW-0007">Acetylation</keyword>
<gene>
    <name evidence="25" type="ORF">CcCBS67573_g10261</name>
</gene>
<feature type="compositionally biased region" description="Low complexity" evidence="23">
    <location>
        <begin position="247"/>
        <end position="256"/>
    </location>
</feature>
<keyword evidence="6" id="KW-0723">Serine/threonine-protein kinase</keyword>
<dbReference type="FunFam" id="1.10.510.10:FF:000078">
    <property type="entry name" value="Serine/threonine-protein kinase PRP4 homolog"/>
    <property type="match status" value="1"/>
</dbReference>
<evidence type="ECO:0000256" key="20">
    <source>
        <dbReference type="ARBA" id="ARBA00031858"/>
    </source>
</evidence>
<evidence type="ECO:0000313" key="25">
    <source>
        <dbReference type="EMBL" id="TPX47328.1"/>
    </source>
</evidence>
<keyword evidence="8" id="KW-0507">mRNA processing</keyword>
<keyword evidence="16" id="KW-0508">mRNA splicing</keyword>
<evidence type="ECO:0000256" key="17">
    <source>
        <dbReference type="ARBA" id="ARBA00023242"/>
    </source>
</evidence>
<dbReference type="OrthoDB" id="9332038at2759"/>
<dbReference type="GO" id="GO:0005681">
    <property type="term" value="C:spliceosomal complex"/>
    <property type="evidence" value="ECO:0007669"/>
    <property type="project" value="UniProtKB-KW"/>
</dbReference>
<comment type="subcellular location">
    <subcellularLocation>
        <location evidence="2">Chromosome</location>
    </subcellularLocation>
    <subcellularLocation>
        <location evidence="1">Nucleus</location>
    </subcellularLocation>
</comment>
<name>A0A507D7S6_9FUNG</name>
<organism evidence="25 26">
    <name type="scientific">Chytriomyces confervae</name>
    <dbReference type="NCBI Taxonomy" id="246404"/>
    <lineage>
        <taxon>Eukaryota</taxon>
        <taxon>Fungi</taxon>
        <taxon>Fungi incertae sedis</taxon>
        <taxon>Chytridiomycota</taxon>
        <taxon>Chytridiomycota incertae sedis</taxon>
        <taxon>Chytridiomycetes</taxon>
        <taxon>Chytridiales</taxon>
        <taxon>Chytriomycetaceae</taxon>
        <taxon>Chytriomyces</taxon>
    </lineage>
</organism>
<dbReference type="InterPro" id="IPR000719">
    <property type="entry name" value="Prot_kinase_dom"/>
</dbReference>
<dbReference type="SUPFAM" id="SSF56112">
    <property type="entry name" value="Protein kinase-like (PK-like)"/>
    <property type="match status" value="1"/>
</dbReference>
<protein>
    <recommendedName>
        <fullName evidence="19">Serine/threonine-protein kinase PRP4 homolog</fullName>
        <ecNumber evidence="3">2.7.11.1</ecNumber>
    </recommendedName>
    <alternativeName>
        <fullName evidence="20">PRP4 pre-mRNA-processing factor 4 homolog</fullName>
    </alternativeName>
</protein>
<comment type="subunit">
    <text evidence="21">Interacts with CLK1 C-terminus. Associates with the U5 snRNP and NCOR1 deacetylase complexes. Identified in the spliceosome C complex.</text>
</comment>
<keyword evidence="7" id="KW-0597">Phosphoprotein</keyword>
<evidence type="ECO:0000256" key="4">
    <source>
        <dbReference type="ARBA" id="ARBA00022454"/>
    </source>
</evidence>
<feature type="compositionally biased region" description="Basic and acidic residues" evidence="23">
    <location>
        <begin position="71"/>
        <end position="89"/>
    </location>
</feature>
<evidence type="ECO:0000256" key="15">
    <source>
        <dbReference type="ARBA" id="ARBA00022990"/>
    </source>
</evidence>
<sequence length="916" mass="102560">MEAGQIEANAKKMDLKRKMSMEGGTSIHGGSVSGSGSCSGSGSESELDGGKEKVAVLGNAADGQEEGEVVEPVHQDELSTIRRDKEARHGERRRRKRHRDRESGDEGGEKRHSKSKRRERNKDGERQCERDENVRREGRELERAREKESDGERDRERDRERERERERQHEKDRERERMRENERLRDVARDRSRETDRDRYRDRYPVPANGRRERDWERDAERRKDSHSDRDRPARPPVAPYNQASDNNNNNHNNHNPSNLASISNGSSKLNMVSASIIASQSAYNLNSSSADNGASLPHLALNNSLRNNGSDKLIDDKKENSKEASGISEDAVAIGGEVDDEERLIEERRKRLLAIMQKHNSQSEVSVAASGSPFSTAAVASPAVFEGAGPTRAESAHSESSPNPNTSNTHQNTSQMDIDTEDALAKKLEQDQSDIASNLLTLENSKSKPAMPADATLTAENEISAADYDPNQDGANDDQHRHHIIGKGAEKDGAKHIAIVRDDDDMFNPSTVTAPVVPAKKKGKKKAAVEVEFDMFADDDMFAVEGDAKPAKVTTHILDSAAVVRSSDNPALIDNWDDHEGYYRIILGEVLDNRYHVYQNLGRGVFSGVVKARDTKNGDVDVAIKVIRNNDTMFRAGMKEIGILKKLQELDPDDKKHTIRLIRHFEHKNHLCMVFESMSMNLREVLKKFGKDIGLNIKAVRVYAQQLFLSLSLLRKANVLHADIKPDNVLVNDSKNVLKLCDLGSASDASENEITPYLVSRFYRAPEIILGLPYDFAMDMWSIGCTLYELYTGKILFPGRSNNQMLRYMQETKGAFPKKMLRKGQFTHQHFDENMNFLQIDVDKVSGNSIVKPMSITAPIKDLKTRLAGGAIGASKEEAKMIASFIDLLDKLLHLAPDKRIGVKEALVHPFITGQ</sequence>
<dbReference type="InterPro" id="IPR050494">
    <property type="entry name" value="Ser_Thr_dual-spec_kinase"/>
</dbReference>
<dbReference type="InterPro" id="IPR008271">
    <property type="entry name" value="Ser/Thr_kinase_AS"/>
</dbReference>
<evidence type="ECO:0000256" key="21">
    <source>
        <dbReference type="ARBA" id="ARBA00046964"/>
    </source>
</evidence>
<evidence type="ECO:0000313" key="26">
    <source>
        <dbReference type="Proteomes" id="UP000320333"/>
    </source>
</evidence>
<dbReference type="PROSITE" id="PS00108">
    <property type="entry name" value="PROTEIN_KINASE_ST"/>
    <property type="match status" value="1"/>
</dbReference>
<keyword evidence="12" id="KW-0418">Kinase</keyword>
<dbReference type="GO" id="GO:0005524">
    <property type="term" value="F:ATP binding"/>
    <property type="evidence" value="ECO:0007669"/>
    <property type="project" value="UniProtKB-UniRule"/>
</dbReference>
<feature type="compositionally biased region" description="Basic and acidic residues" evidence="23">
    <location>
        <begin position="9"/>
        <end position="20"/>
    </location>
</feature>
<dbReference type="GO" id="GO:0045292">
    <property type="term" value="P:mRNA cis splicing, via spliceosome"/>
    <property type="evidence" value="ECO:0007669"/>
    <property type="project" value="InterPro"/>
</dbReference>
<dbReference type="Gene3D" id="1.10.510.10">
    <property type="entry name" value="Transferase(Phosphotransferase) domain 1"/>
    <property type="match status" value="1"/>
</dbReference>
<keyword evidence="11 22" id="KW-0547">Nucleotide-binding</keyword>
<comment type="caution">
    <text evidence="25">The sequence shown here is derived from an EMBL/GenBank/DDBJ whole genome shotgun (WGS) entry which is preliminary data.</text>
</comment>
<dbReference type="PANTHER" id="PTHR24058">
    <property type="entry name" value="DUAL SPECIFICITY PROTEIN KINASE"/>
    <property type="match status" value="1"/>
</dbReference>
<evidence type="ECO:0000256" key="5">
    <source>
        <dbReference type="ARBA" id="ARBA00022499"/>
    </source>
</evidence>
<keyword evidence="14" id="KW-0832">Ubl conjugation</keyword>
<evidence type="ECO:0000256" key="14">
    <source>
        <dbReference type="ARBA" id="ARBA00022843"/>
    </source>
</evidence>
<keyword evidence="13 22" id="KW-0067">ATP-binding</keyword>
<evidence type="ECO:0000256" key="1">
    <source>
        <dbReference type="ARBA" id="ARBA00004123"/>
    </source>
</evidence>
<evidence type="ECO:0000256" key="12">
    <source>
        <dbReference type="ARBA" id="ARBA00022777"/>
    </source>
</evidence>
<evidence type="ECO:0000256" key="3">
    <source>
        <dbReference type="ARBA" id="ARBA00012513"/>
    </source>
</evidence>
<keyword evidence="10" id="KW-0747">Spliceosome</keyword>
<dbReference type="PROSITE" id="PS50011">
    <property type="entry name" value="PROTEIN_KINASE_DOM"/>
    <property type="match status" value="1"/>
</dbReference>
<keyword evidence="17" id="KW-0539">Nucleus</keyword>
<feature type="binding site" evidence="22">
    <location>
        <position position="626"/>
    </location>
    <ligand>
        <name>ATP</name>
        <dbReference type="ChEBI" id="CHEBI:30616"/>
    </ligand>
</feature>
<evidence type="ECO:0000256" key="7">
    <source>
        <dbReference type="ARBA" id="ARBA00022553"/>
    </source>
</evidence>
<reference evidence="25 26" key="1">
    <citation type="journal article" date="2019" name="Sci. Rep.">
        <title>Comparative genomics of chytrid fungi reveal insights into the obligate biotrophic and pathogenic lifestyle of Synchytrium endobioticum.</title>
        <authorList>
            <person name="van de Vossenberg B.T.L.H."/>
            <person name="Warris S."/>
            <person name="Nguyen H.D.T."/>
            <person name="van Gent-Pelzer M.P.E."/>
            <person name="Joly D.L."/>
            <person name="van de Geest H.C."/>
            <person name="Bonants P.J.M."/>
            <person name="Smith D.S."/>
            <person name="Levesque C.A."/>
            <person name="van der Lee T.A.J."/>
        </authorList>
    </citation>
    <scope>NUCLEOTIDE SEQUENCE [LARGE SCALE GENOMIC DNA]</scope>
    <source>
        <strain evidence="25 26">CBS 675.73</strain>
    </source>
</reference>
<dbReference type="Pfam" id="PF00069">
    <property type="entry name" value="Pkinase"/>
    <property type="match status" value="1"/>
</dbReference>
<keyword evidence="9" id="KW-0808">Transferase</keyword>
<evidence type="ECO:0000256" key="11">
    <source>
        <dbReference type="ARBA" id="ARBA00022741"/>
    </source>
</evidence>
<evidence type="ECO:0000256" key="16">
    <source>
        <dbReference type="ARBA" id="ARBA00023187"/>
    </source>
</evidence>
<dbReference type="PANTHER" id="PTHR24058:SF103">
    <property type="entry name" value="SERINE_THREONINE-PROTEIN KINASE PRP4 HOMOLOG"/>
    <property type="match status" value="1"/>
</dbReference>
<keyword evidence="5" id="KW-1017">Isopeptide bond</keyword>
<dbReference type="GO" id="GO:0004674">
    <property type="term" value="F:protein serine/threonine kinase activity"/>
    <property type="evidence" value="ECO:0007669"/>
    <property type="project" value="UniProtKB-KW"/>
</dbReference>
<dbReference type="SMART" id="SM00220">
    <property type="entry name" value="S_TKc"/>
    <property type="match status" value="1"/>
</dbReference>
<dbReference type="InterPro" id="IPR017441">
    <property type="entry name" value="Protein_kinase_ATP_BS"/>
</dbReference>
<keyword evidence="4" id="KW-0158">Chromosome</keyword>
<evidence type="ECO:0000256" key="8">
    <source>
        <dbReference type="ARBA" id="ARBA00022664"/>
    </source>
</evidence>
<dbReference type="EC" id="2.7.11.1" evidence="3"/>
<evidence type="ECO:0000256" key="9">
    <source>
        <dbReference type="ARBA" id="ARBA00022679"/>
    </source>
</evidence>
<keyword evidence="26" id="KW-1185">Reference proteome</keyword>
<feature type="domain" description="Protein kinase" evidence="24">
    <location>
        <begin position="596"/>
        <end position="913"/>
    </location>
</feature>
<feature type="compositionally biased region" description="Basic and acidic residues" evidence="23">
    <location>
        <begin position="100"/>
        <end position="110"/>
    </location>
</feature>
<dbReference type="InterPro" id="IPR011009">
    <property type="entry name" value="Kinase-like_dom_sf"/>
</dbReference>
<evidence type="ECO:0000256" key="19">
    <source>
        <dbReference type="ARBA" id="ARBA00023637"/>
    </source>
</evidence>
<evidence type="ECO:0000256" key="6">
    <source>
        <dbReference type="ARBA" id="ARBA00022527"/>
    </source>
</evidence>
<evidence type="ECO:0000256" key="23">
    <source>
        <dbReference type="SAM" id="MobiDB-lite"/>
    </source>
</evidence>
<evidence type="ECO:0000256" key="2">
    <source>
        <dbReference type="ARBA" id="ARBA00004286"/>
    </source>
</evidence>
<evidence type="ECO:0000256" key="22">
    <source>
        <dbReference type="PROSITE-ProRule" id="PRU10141"/>
    </source>
</evidence>
<dbReference type="EMBL" id="QEAP01001315">
    <property type="protein sequence ID" value="TPX47328.1"/>
    <property type="molecule type" value="Genomic_DNA"/>
</dbReference>
<accession>A0A507D7S6</accession>
<comment type="similarity">
    <text evidence="18">Belongs to the protein kinase superfamily. CMGC Ser/Thr protein kinase family.</text>
</comment>
<feature type="region of interest" description="Disordered" evidence="23">
    <location>
        <begin position="306"/>
        <end position="328"/>
    </location>
</feature>
<evidence type="ECO:0000256" key="18">
    <source>
        <dbReference type="ARBA" id="ARBA00023596"/>
    </source>
</evidence>
<dbReference type="PROSITE" id="PS00107">
    <property type="entry name" value="PROTEIN_KINASE_ATP"/>
    <property type="match status" value="1"/>
</dbReference>
<proteinExistence type="inferred from homology"/>
<evidence type="ECO:0000259" key="24">
    <source>
        <dbReference type="PROSITE" id="PS50011"/>
    </source>
</evidence>
<evidence type="ECO:0000256" key="10">
    <source>
        <dbReference type="ARBA" id="ARBA00022728"/>
    </source>
</evidence>
<feature type="region of interest" description="Disordered" evidence="23">
    <location>
        <begin position="1"/>
        <end position="264"/>
    </location>
</feature>
<feature type="compositionally biased region" description="Basic and acidic residues" evidence="23">
    <location>
        <begin position="120"/>
        <end position="234"/>
    </location>
</feature>
<feature type="region of interest" description="Disordered" evidence="23">
    <location>
        <begin position="387"/>
        <end position="415"/>
    </location>
</feature>
<dbReference type="Proteomes" id="UP000320333">
    <property type="component" value="Unassembled WGS sequence"/>
</dbReference>
<dbReference type="CDD" id="cd14135">
    <property type="entry name" value="STKc_PRP4"/>
    <property type="match status" value="1"/>
</dbReference>
<dbReference type="InterPro" id="IPR044092">
    <property type="entry name" value="STKc_PRP4"/>
</dbReference>
<dbReference type="FunFam" id="3.30.200.20:FF:000123">
    <property type="entry name" value="serine/threonine-protein kinase PRP4 homolog"/>
    <property type="match status" value="1"/>
</dbReference>
<feature type="compositionally biased region" description="Low complexity" evidence="23">
    <location>
        <begin position="399"/>
        <end position="415"/>
    </location>
</feature>
<dbReference type="GO" id="GO:0005694">
    <property type="term" value="C:chromosome"/>
    <property type="evidence" value="ECO:0007669"/>
    <property type="project" value="UniProtKB-SubCell"/>
</dbReference>
<dbReference type="AlphaFoldDB" id="A0A507D7S6"/>
<feature type="compositionally biased region" description="Basic and acidic residues" evidence="23">
    <location>
        <begin position="313"/>
        <end position="323"/>
    </location>
</feature>
<dbReference type="STRING" id="246404.A0A507D7S6"/>
<evidence type="ECO:0000256" key="13">
    <source>
        <dbReference type="ARBA" id="ARBA00022840"/>
    </source>
</evidence>
<dbReference type="Gene3D" id="3.30.200.20">
    <property type="entry name" value="Phosphorylase Kinase, domain 1"/>
    <property type="match status" value="1"/>
</dbReference>